<sequence length="440" mass="51158">MTTETKKTVQLPPGPSEKFDLNTTSESFDKVKALVADFPDICRVQSDTRQNDSYLVNNPDYLKHILVKNYQNYNKGLGFSRVKMLLGNGIIVSDGPFWKRQRRMMQPSFTRKVIAKLTTQIQQCNQKLFTDWSKKANLNQTIDITQAASELSLEIVLRALLSDDLDTLIEEQGGINPFEFLTDDFTRDIKVVLKFREVSKLLLNIIHIRREQQPERVDFLAMFMDSRDKETDEAMSDKELLDELMTLIIAGHETSAITLNWTWYFISQHPEVESKLHLEVDANVTKNSVPQFEELDKLPYIKQIVDEALRYYPPVWLFTRKAITDDYLGDYFVPAGTDIFITPYFLHRHPDYWSDSESFDPERFTEAAIKNQHKNAYIPFSAGPRRCIGDFFATIEMQIHIGLMARSFQLEYIPDIPLELEPDVNLRTKHPILMKITNRK</sequence>
<dbReference type="InterPro" id="IPR050196">
    <property type="entry name" value="Cytochrome_P450_Monoox"/>
</dbReference>
<accession>A0A3B1B618</accession>
<keyword evidence="5" id="KW-0408">Iron</keyword>
<dbReference type="PANTHER" id="PTHR24291">
    <property type="entry name" value="CYTOCHROME P450 FAMILY 4"/>
    <property type="match status" value="1"/>
</dbReference>
<name>A0A3B1B618_9ZZZZ</name>
<evidence type="ECO:0000256" key="1">
    <source>
        <dbReference type="ARBA" id="ARBA00010617"/>
    </source>
</evidence>
<gene>
    <name evidence="7" type="ORF">MNBD_GAMMA22-2969</name>
</gene>
<dbReference type="GO" id="GO:0004497">
    <property type="term" value="F:monooxygenase activity"/>
    <property type="evidence" value="ECO:0007669"/>
    <property type="project" value="UniProtKB-KW"/>
</dbReference>
<reference evidence="7" key="1">
    <citation type="submission" date="2018-06" db="EMBL/GenBank/DDBJ databases">
        <authorList>
            <person name="Zhirakovskaya E."/>
        </authorList>
    </citation>
    <scope>NUCLEOTIDE SEQUENCE</scope>
</reference>
<dbReference type="PRINTS" id="PR00385">
    <property type="entry name" value="P450"/>
</dbReference>
<dbReference type="EMBL" id="UOFS01000044">
    <property type="protein sequence ID" value="VAX00537.1"/>
    <property type="molecule type" value="Genomic_DNA"/>
</dbReference>
<keyword evidence="4" id="KW-0560">Oxidoreductase</keyword>
<dbReference type="AlphaFoldDB" id="A0A3B1B618"/>
<dbReference type="GO" id="GO:0005506">
    <property type="term" value="F:iron ion binding"/>
    <property type="evidence" value="ECO:0007669"/>
    <property type="project" value="InterPro"/>
</dbReference>
<comment type="similarity">
    <text evidence="1">Belongs to the cytochrome P450 family.</text>
</comment>
<dbReference type="PRINTS" id="PR00463">
    <property type="entry name" value="EP450I"/>
</dbReference>
<evidence type="ECO:0000256" key="4">
    <source>
        <dbReference type="ARBA" id="ARBA00023002"/>
    </source>
</evidence>
<keyword evidence="6" id="KW-0503">Monooxygenase</keyword>
<evidence type="ECO:0000256" key="2">
    <source>
        <dbReference type="ARBA" id="ARBA00022617"/>
    </source>
</evidence>
<dbReference type="GO" id="GO:0020037">
    <property type="term" value="F:heme binding"/>
    <property type="evidence" value="ECO:0007669"/>
    <property type="project" value="InterPro"/>
</dbReference>
<dbReference type="Gene3D" id="1.10.630.10">
    <property type="entry name" value="Cytochrome P450"/>
    <property type="match status" value="1"/>
</dbReference>
<protein>
    <recommendedName>
        <fullName evidence="8">Cytochrome P450</fullName>
    </recommendedName>
</protein>
<dbReference type="Pfam" id="PF00067">
    <property type="entry name" value="p450"/>
    <property type="match status" value="1"/>
</dbReference>
<evidence type="ECO:0000313" key="7">
    <source>
        <dbReference type="EMBL" id="VAX00537.1"/>
    </source>
</evidence>
<evidence type="ECO:0000256" key="5">
    <source>
        <dbReference type="ARBA" id="ARBA00023004"/>
    </source>
</evidence>
<dbReference type="CDD" id="cd20620">
    <property type="entry name" value="CYP132-like"/>
    <property type="match status" value="1"/>
</dbReference>
<dbReference type="InterPro" id="IPR017972">
    <property type="entry name" value="Cyt_P450_CS"/>
</dbReference>
<proteinExistence type="inferred from homology"/>
<dbReference type="SUPFAM" id="SSF48264">
    <property type="entry name" value="Cytochrome P450"/>
    <property type="match status" value="1"/>
</dbReference>
<dbReference type="PROSITE" id="PS00086">
    <property type="entry name" value="CYTOCHROME_P450"/>
    <property type="match status" value="1"/>
</dbReference>
<keyword evidence="2" id="KW-0349">Heme</keyword>
<dbReference type="PANTHER" id="PTHR24291:SF50">
    <property type="entry name" value="BIFUNCTIONAL ALBAFLAVENONE MONOOXYGENASE_TERPENE SYNTHASE"/>
    <property type="match status" value="1"/>
</dbReference>
<keyword evidence="3" id="KW-0479">Metal-binding</keyword>
<dbReference type="InterPro" id="IPR001128">
    <property type="entry name" value="Cyt_P450"/>
</dbReference>
<dbReference type="InterPro" id="IPR002401">
    <property type="entry name" value="Cyt_P450_E_grp-I"/>
</dbReference>
<dbReference type="InterPro" id="IPR036396">
    <property type="entry name" value="Cyt_P450_sf"/>
</dbReference>
<evidence type="ECO:0000256" key="3">
    <source>
        <dbReference type="ARBA" id="ARBA00022723"/>
    </source>
</evidence>
<evidence type="ECO:0008006" key="8">
    <source>
        <dbReference type="Google" id="ProtNLM"/>
    </source>
</evidence>
<evidence type="ECO:0000256" key="6">
    <source>
        <dbReference type="ARBA" id="ARBA00023033"/>
    </source>
</evidence>
<organism evidence="7">
    <name type="scientific">hydrothermal vent metagenome</name>
    <dbReference type="NCBI Taxonomy" id="652676"/>
    <lineage>
        <taxon>unclassified sequences</taxon>
        <taxon>metagenomes</taxon>
        <taxon>ecological metagenomes</taxon>
    </lineage>
</organism>
<dbReference type="GO" id="GO:0016705">
    <property type="term" value="F:oxidoreductase activity, acting on paired donors, with incorporation or reduction of molecular oxygen"/>
    <property type="evidence" value="ECO:0007669"/>
    <property type="project" value="InterPro"/>
</dbReference>